<dbReference type="InterPro" id="IPR005330">
    <property type="entry name" value="MHYT_dom"/>
</dbReference>
<dbReference type="InterPro" id="IPR035919">
    <property type="entry name" value="EAL_sf"/>
</dbReference>
<evidence type="ECO:0000259" key="3">
    <source>
        <dbReference type="PROSITE" id="PS50887"/>
    </source>
</evidence>
<dbReference type="PANTHER" id="PTHR44757:SF2">
    <property type="entry name" value="BIOFILM ARCHITECTURE MAINTENANCE PROTEIN MBAA"/>
    <property type="match status" value="1"/>
</dbReference>
<sequence length="811" mass="87883">MNSLFPAHDPRLLAWAAVVCLVAAYGSTNLLRKSQRHTGVAQAIWISVASVLIGLGIWATHFIGALAWNPGFAISFTPGAIDLSLLVAVLISGAGVALATRGDGIGIRFLGGAVVGLAMASIQIFGRAGTVIGGTIGWNLPLLTVVVIVGMALAGLAFVVAMRRHITAGALLLGVATYGMNFGAMAAADFSNCSALPAIGKITSEMMSVGVTVISLIALTITFASMVLEEADRRRAETERQRQLADAEQITEVTTLFELATTHMAQGLCLFGRDGHLEFHNNRISNLFGDRIGDHDLIGMHFRDLALALQGTSRPVADAPREEAEHRIDGIISKIISGETCDYMRTMNDGRIIRFQHSPIVDGGWVTTIDDVTSEQRSQAQVAHLAYHDPLTSLLNRAAFNERVDAAVSIASETDVNFAVVAIDLDRFKEINDSYGHLVGDQVLKALGTRLSTGLKEGETIARLGGDEFAALKMFTSIESLREFLDRIESALFARIVTDQVTVSTAGSIGVAVFPDDGGDRSRLLNNADLAMYRAKAEFDRRLCYYEHDMDEYARERRAMSKDLWLAVENNGFHLAYQVQKSVESDEITGYEVLLRWNRPGHGLVPPMDFIPIAEESGAITAIGAWVLRTACYAAAAWPEKYKIAVNISAVQLGQMELVTTVRDVLLQTGLAASRLELEVTETSIIADKQRALHILRQIKAMGVSVAIDDFGTGYSSLDTLRSFPFDKIKIDRSFMADVDNNDQSKAIVRAILALGKSLSVPVLAEGVETSSQLDVLRAEGCNEAQGYFLGRPGDILWTSSVTPLLRKMRL</sequence>
<keyword evidence="1" id="KW-1133">Transmembrane helix</keyword>
<dbReference type="SMART" id="SM00052">
    <property type="entry name" value="EAL"/>
    <property type="match status" value="1"/>
</dbReference>
<dbReference type="CDD" id="cd01949">
    <property type="entry name" value="GGDEF"/>
    <property type="match status" value="1"/>
</dbReference>
<dbReference type="NCBIfam" id="TIGR00254">
    <property type="entry name" value="GGDEF"/>
    <property type="match status" value="1"/>
</dbReference>
<evidence type="ECO:0000313" key="5">
    <source>
        <dbReference type="EMBL" id="MBS3849223.1"/>
    </source>
</evidence>
<dbReference type="Gene3D" id="3.30.70.270">
    <property type="match status" value="1"/>
</dbReference>
<dbReference type="RefSeq" id="WP_212658711.1">
    <property type="nucleotide sequence ID" value="NZ_JAGXTP010000001.1"/>
</dbReference>
<dbReference type="InterPro" id="IPR029787">
    <property type="entry name" value="Nucleotide_cyclase"/>
</dbReference>
<organism evidence="5 6">
    <name type="scientific">Devosia litorisediminis</name>
    <dbReference type="NCBI Taxonomy" id="2829817"/>
    <lineage>
        <taxon>Bacteria</taxon>
        <taxon>Pseudomonadati</taxon>
        <taxon>Pseudomonadota</taxon>
        <taxon>Alphaproteobacteria</taxon>
        <taxon>Hyphomicrobiales</taxon>
        <taxon>Devosiaceae</taxon>
        <taxon>Devosia</taxon>
    </lineage>
</organism>
<dbReference type="AlphaFoldDB" id="A0A942E6N4"/>
<dbReference type="InterPro" id="IPR000160">
    <property type="entry name" value="GGDEF_dom"/>
</dbReference>
<feature type="transmembrane region" description="Helical" evidence="1">
    <location>
        <begin position="168"/>
        <end position="188"/>
    </location>
</feature>
<name>A0A942E6N4_9HYPH</name>
<feature type="transmembrane region" description="Helical" evidence="1">
    <location>
        <begin position="80"/>
        <end position="100"/>
    </location>
</feature>
<feature type="transmembrane region" description="Helical" evidence="1">
    <location>
        <begin position="208"/>
        <end position="228"/>
    </location>
</feature>
<gene>
    <name evidence="5" type="ORF">KD146_11000</name>
</gene>
<accession>A0A942E6N4</accession>
<dbReference type="EMBL" id="JAGXTP010000001">
    <property type="protein sequence ID" value="MBS3849223.1"/>
    <property type="molecule type" value="Genomic_DNA"/>
</dbReference>
<dbReference type="InterPro" id="IPR052155">
    <property type="entry name" value="Biofilm_reg_signaling"/>
</dbReference>
<dbReference type="SMART" id="SM00267">
    <property type="entry name" value="GGDEF"/>
    <property type="match status" value="1"/>
</dbReference>
<dbReference type="InterPro" id="IPR043128">
    <property type="entry name" value="Rev_trsase/Diguanyl_cyclase"/>
</dbReference>
<feature type="domain" description="EAL" evidence="2">
    <location>
        <begin position="557"/>
        <end position="807"/>
    </location>
</feature>
<feature type="transmembrane region" description="Helical" evidence="1">
    <location>
        <begin position="138"/>
        <end position="161"/>
    </location>
</feature>
<comment type="caution">
    <text evidence="5">The sequence shown here is derived from an EMBL/GenBank/DDBJ whole genome shotgun (WGS) entry which is preliminary data.</text>
</comment>
<dbReference type="Pfam" id="PF00563">
    <property type="entry name" value="EAL"/>
    <property type="match status" value="1"/>
</dbReference>
<dbReference type="InterPro" id="IPR001633">
    <property type="entry name" value="EAL_dom"/>
</dbReference>
<dbReference type="Proteomes" id="UP000678281">
    <property type="component" value="Unassembled WGS sequence"/>
</dbReference>
<dbReference type="PROSITE" id="PS50924">
    <property type="entry name" value="MHYT"/>
    <property type="match status" value="1"/>
</dbReference>
<dbReference type="SUPFAM" id="SSF55073">
    <property type="entry name" value="Nucleotide cyclase"/>
    <property type="match status" value="1"/>
</dbReference>
<dbReference type="Pfam" id="PF12860">
    <property type="entry name" value="PAS_7"/>
    <property type="match status" value="1"/>
</dbReference>
<evidence type="ECO:0000259" key="2">
    <source>
        <dbReference type="PROSITE" id="PS50883"/>
    </source>
</evidence>
<dbReference type="SUPFAM" id="SSF55785">
    <property type="entry name" value="PYP-like sensor domain (PAS domain)"/>
    <property type="match status" value="1"/>
</dbReference>
<feature type="transmembrane region" description="Helical" evidence="1">
    <location>
        <begin position="12"/>
        <end position="31"/>
    </location>
</feature>
<dbReference type="CDD" id="cd01948">
    <property type="entry name" value="EAL"/>
    <property type="match status" value="1"/>
</dbReference>
<dbReference type="Gene3D" id="3.20.20.450">
    <property type="entry name" value="EAL domain"/>
    <property type="match status" value="1"/>
</dbReference>
<feature type="transmembrane region" description="Helical" evidence="1">
    <location>
        <begin position="107"/>
        <end position="126"/>
    </location>
</feature>
<dbReference type="PROSITE" id="PS50887">
    <property type="entry name" value="GGDEF"/>
    <property type="match status" value="1"/>
</dbReference>
<proteinExistence type="predicted"/>
<dbReference type="Pfam" id="PF03707">
    <property type="entry name" value="MHYT"/>
    <property type="match status" value="1"/>
</dbReference>
<dbReference type="InterPro" id="IPR035965">
    <property type="entry name" value="PAS-like_dom_sf"/>
</dbReference>
<evidence type="ECO:0000259" key="4">
    <source>
        <dbReference type="PROSITE" id="PS50924"/>
    </source>
</evidence>
<dbReference type="PROSITE" id="PS50883">
    <property type="entry name" value="EAL"/>
    <property type="match status" value="1"/>
</dbReference>
<keyword evidence="1" id="KW-0472">Membrane</keyword>
<dbReference type="SUPFAM" id="SSF141868">
    <property type="entry name" value="EAL domain-like"/>
    <property type="match status" value="1"/>
</dbReference>
<dbReference type="Pfam" id="PF00990">
    <property type="entry name" value="GGDEF"/>
    <property type="match status" value="1"/>
</dbReference>
<dbReference type="GO" id="GO:0016020">
    <property type="term" value="C:membrane"/>
    <property type="evidence" value="ECO:0007669"/>
    <property type="project" value="UniProtKB-UniRule"/>
</dbReference>
<dbReference type="PANTHER" id="PTHR44757">
    <property type="entry name" value="DIGUANYLATE CYCLASE DGCP"/>
    <property type="match status" value="1"/>
</dbReference>
<protein>
    <submittedName>
        <fullName evidence="5">EAL domain-containing protein</fullName>
    </submittedName>
</protein>
<feature type="transmembrane region" description="Helical" evidence="1">
    <location>
        <begin position="43"/>
        <end position="68"/>
    </location>
</feature>
<feature type="domain" description="GGDEF" evidence="3">
    <location>
        <begin position="416"/>
        <end position="548"/>
    </location>
</feature>
<keyword evidence="1" id="KW-0812">Transmembrane</keyword>
<feature type="domain" description="MHYT" evidence="4">
    <location>
        <begin position="8"/>
        <end position="191"/>
    </location>
</feature>
<evidence type="ECO:0000256" key="1">
    <source>
        <dbReference type="PROSITE-ProRule" id="PRU00244"/>
    </source>
</evidence>
<dbReference type="Gene3D" id="3.30.450.20">
    <property type="entry name" value="PAS domain"/>
    <property type="match status" value="1"/>
</dbReference>
<evidence type="ECO:0000313" key="6">
    <source>
        <dbReference type="Proteomes" id="UP000678281"/>
    </source>
</evidence>
<keyword evidence="6" id="KW-1185">Reference proteome</keyword>
<reference evidence="5" key="1">
    <citation type="submission" date="2021-04" db="EMBL/GenBank/DDBJ databases">
        <title>Devosia litorisediminis sp. nov., isolated from a sand dune.</title>
        <authorList>
            <person name="Park S."/>
            <person name="Yoon J.-H."/>
        </authorList>
    </citation>
    <scope>NUCLEOTIDE SEQUENCE</scope>
    <source>
        <strain evidence="5">BSSL-BM10</strain>
    </source>
</reference>